<reference evidence="4 5" key="1">
    <citation type="submission" date="2018-09" db="EMBL/GenBank/DDBJ databases">
        <authorList>
            <person name="Li J."/>
        </authorList>
    </citation>
    <scope>NUCLEOTIDE SEQUENCE [LARGE SCALE GENOMIC DNA]</scope>
    <source>
        <strain evidence="4 5">2129</strain>
    </source>
</reference>
<evidence type="ECO:0000259" key="3">
    <source>
        <dbReference type="PROSITE" id="PS50943"/>
    </source>
</evidence>
<dbReference type="InterPro" id="IPR010982">
    <property type="entry name" value="Lambda_DNA-bd_dom_sf"/>
</dbReference>
<evidence type="ECO:0000313" key="4">
    <source>
        <dbReference type="EMBL" id="AYD90732.1"/>
    </source>
</evidence>
<proteinExistence type="inferred from homology"/>
<dbReference type="Proteomes" id="UP000273001">
    <property type="component" value="Chromosome"/>
</dbReference>
<keyword evidence="5" id="KW-1185">Reference proteome</keyword>
<protein>
    <submittedName>
        <fullName evidence="4">ImmA/IrrE family metallo-endopeptidase</fullName>
    </submittedName>
</protein>
<dbReference type="Pfam" id="PF01381">
    <property type="entry name" value="HTH_3"/>
    <property type="match status" value="1"/>
</dbReference>
<dbReference type="EMBL" id="CP032514">
    <property type="protein sequence ID" value="AYD90732.1"/>
    <property type="molecule type" value="Genomic_DNA"/>
</dbReference>
<feature type="domain" description="HTH cro/C1-type" evidence="3">
    <location>
        <begin position="1"/>
        <end position="46"/>
    </location>
</feature>
<dbReference type="InterPro" id="IPR052345">
    <property type="entry name" value="Rad_response_metalloprotease"/>
</dbReference>
<sequence>MTQTELAQKVGIAQGALSRYENGLREPDDDMLGRLAGALGVTAAFMRHGFRMRGGIAADAHMRRQRSAKPTDWKRVEADVNALRMHSTYLLERVPINPTNQVIQTDPSDTDPEEVARRQRATWAMPIGPVRDLTAWIESAGVLVVDQDFSTPRIDGMSQWAGDHAIILVNSRMPTDRRRLTLAHELGHLVMHSQHQDEDVETQATAFAAEFLMPEHVIRPQLRALTLGRLLDLKQEWGVSMQALMERAHALGAVSPRERQDFYKRLSPRGWRKQEPGSDTLPPEPPRLAASVGKALADAGLTDAEIRELVGVAPGRPSPFIPEARGLHLVA</sequence>
<dbReference type="Gene3D" id="1.10.260.40">
    <property type="entry name" value="lambda repressor-like DNA-binding domains"/>
    <property type="match status" value="1"/>
</dbReference>
<gene>
    <name evidence="4" type="ORF">D5R93_01765</name>
</gene>
<evidence type="ECO:0000256" key="1">
    <source>
        <dbReference type="ARBA" id="ARBA00007227"/>
    </source>
</evidence>
<dbReference type="Pfam" id="PF06114">
    <property type="entry name" value="Peptidase_M78"/>
    <property type="match status" value="1"/>
</dbReference>
<dbReference type="SUPFAM" id="SSF47413">
    <property type="entry name" value="lambda repressor-like DNA-binding domains"/>
    <property type="match status" value="1"/>
</dbReference>
<dbReference type="PANTHER" id="PTHR43236:SF1">
    <property type="entry name" value="BLL7220 PROTEIN"/>
    <property type="match status" value="1"/>
</dbReference>
<dbReference type="SMART" id="SM00530">
    <property type="entry name" value="HTH_XRE"/>
    <property type="match status" value="1"/>
</dbReference>
<evidence type="ECO:0000256" key="2">
    <source>
        <dbReference type="SAM" id="MobiDB-lite"/>
    </source>
</evidence>
<dbReference type="InterPro" id="IPR001387">
    <property type="entry name" value="Cro/C1-type_HTH"/>
</dbReference>
<organism evidence="4 5">
    <name type="scientific">Actinomyces lilanjuaniae</name>
    <dbReference type="NCBI Taxonomy" id="2321394"/>
    <lineage>
        <taxon>Bacteria</taxon>
        <taxon>Bacillati</taxon>
        <taxon>Actinomycetota</taxon>
        <taxon>Actinomycetes</taxon>
        <taxon>Actinomycetales</taxon>
        <taxon>Actinomycetaceae</taxon>
        <taxon>Actinomyces</taxon>
    </lineage>
</organism>
<evidence type="ECO:0000313" key="5">
    <source>
        <dbReference type="Proteomes" id="UP000273001"/>
    </source>
</evidence>
<dbReference type="PROSITE" id="PS50943">
    <property type="entry name" value="HTH_CROC1"/>
    <property type="match status" value="1"/>
</dbReference>
<comment type="similarity">
    <text evidence="1">Belongs to the short-chain fatty acyl-CoA assimilation regulator (ScfR) family.</text>
</comment>
<name>A0ABM6Z5U1_9ACTO</name>
<dbReference type="InterPro" id="IPR010359">
    <property type="entry name" value="IrrE_HExxH"/>
</dbReference>
<feature type="region of interest" description="Disordered" evidence="2">
    <location>
        <begin position="266"/>
        <end position="288"/>
    </location>
</feature>
<dbReference type="Gene3D" id="1.10.10.2910">
    <property type="match status" value="1"/>
</dbReference>
<dbReference type="PANTHER" id="PTHR43236">
    <property type="entry name" value="ANTITOXIN HIGA1"/>
    <property type="match status" value="1"/>
</dbReference>
<accession>A0ABM6Z5U1</accession>
<dbReference type="CDD" id="cd00093">
    <property type="entry name" value="HTH_XRE"/>
    <property type="match status" value="1"/>
</dbReference>